<feature type="domain" description="Tr-type G" evidence="12">
    <location>
        <begin position="532"/>
        <end position="693"/>
    </location>
</feature>
<evidence type="ECO:0000256" key="10">
    <source>
        <dbReference type="ARBA" id="ARBA00049117"/>
    </source>
</evidence>
<dbReference type="InParanoid" id="A0A2R2MQ66"/>
<dbReference type="STRING" id="7574.A0A2R2MQ66"/>
<dbReference type="SUPFAM" id="SSF50465">
    <property type="entry name" value="EF-Tu/eEF-1alpha/eIF2-gamma C-terminal domain"/>
    <property type="match status" value="1"/>
</dbReference>
<dbReference type="FunFam" id="2.40.30.10:FF:000035">
    <property type="entry name" value="HBS1-like translational GTPase"/>
    <property type="match status" value="1"/>
</dbReference>
<proteinExistence type="inferred from homology"/>
<dbReference type="GO" id="GO:0005737">
    <property type="term" value="C:cytoplasm"/>
    <property type="evidence" value="ECO:0007669"/>
    <property type="project" value="UniProtKB-SubCell"/>
</dbReference>
<dbReference type="Gene3D" id="1.10.8.10">
    <property type="entry name" value="DNA helicase RuvA subunit, C-terminal domain"/>
    <property type="match status" value="1"/>
</dbReference>
<dbReference type="Pfam" id="PF00009">
    <property type="entry name" value="GTP_EFTU"/>
    <property type="match status" value="2"/>
</dbReference>
<dbReference type="CDD" id="cd01883">
    <property type="entry name" value="EF1_alpha"/>
    <property type="match status" value="1"/>
</dbReference>
<evidence type="ECO:0000259" key="12">
    <source>
        <dbReference type="PROSITE" id="PS51722"/>
    </source>
</evidence>
<feature type="domain" description="Tr-type G" evidence="12">
    <location>
        <begin position="312"/>
        <end position="537"/>
    </location>
</feature>
<dbReference type="OrthoDB" id="342024at2759"/>
<sequence length="899" mass="99367">MSRHRHVRGMNFHDECEHEDDIYGHSIEDDYCISPGTAAQFTFDRNQGHSLSAFMSQDDIPEEEEGSESDSPDPLNDSRNYRRPLLNDVDEARLNSCLDGIRDVMGEAFPEHVLVEAVLSNGFNIEKALNALLTKQSSPVKEKPPEIAQEQRKFRDDIVKEKQKGAFGKQKLTDRTNLNTEFKLDKPPAGDDWHQKNIQVKDNEIEVKANDLANGSEGVRMTFSKTATPAKGFTLKDNDKKAGLGLAGGDSDNVDSDKEEKVRNANVEASPLRGSKAVDGACATPGITRSVSRTKQDKVDVQKEIEKRKTGKELLNLVVIGHVDAGKSTLMGHLLYQLGFVNKKLMHKYEQDSKKIGKASFAYAWVLDETEEERSRGVTMDIAQTRFETDNRIVTLLDAPGHKDFIPNMITGAAQADVAIMVVNATKGEFETGFEAGGQTREHALLVRSLGVSQLAVVVNKMDTIEWSRKRFDEVTQKMKQFLKQAGFKEAELSFIPCSGLGGENLTRVTEAKLQEWYKGPTLLEQIGKMSRGVTMDIAQTRFETDNRIVTLLDAPGHKDFIPNMITGAAQADVAIMVVNATKGEFETGFEAGGQTREHALLVRSLGVSQLAVVVNKMDTIEWSRKRFDEVTQKMKQFLKQAGFKEAELSFIPCSGLGGENLTRVTEAKLQEWYKGPTLLEQIDKFKAPERLVNKPFRMCVSDVFKGMGSGFSISGRLEAGSVQAGDKVVVMPAGETATVKSVTIDEVLCPCALAGDNAIVTVTGIDMSNVHIGSILCDPANPIKSATRIKARVVIFNIEVPITKGFPVVLHYQTLNEPATIRKLISQLHKSTGEVVKKKPRCLTKNMNAVIEIEVGRPICIEMFRDYKDLGRFMLRYSGMTIAAGLVTEIIESKANMG</sequence>
<evidence type="ECO:0000256" key="8">
    <source>
        <dbReference type="ARBA" id="ARBA00022917"/>
    </source>
</evidence>
<dbReference type="InterPro" id="IPR015033">
    <property type="entry name" value="HBS1-like_N"/>
</dbReference>
<comment type="similarity">
    <text evidence="2">Belongs to the TRAFAC class translation factor GTPase superfamily. Classic translation factor GTPase family. EF-Tu/EF-1A subfamily.</text>
</comment>
<keyword evidence="4" id="KW-0597">Phosphoprotein</keyword>
<dbReference type="FunFam" id="3.40.50.300:FF:000204">
    <property type="entry name" value="Translation elongation factor Tu"/>
    <property type="match status" value="1"/>
</dbReference>
<dbReference type="CDD" id="cd04093">
    <property type="entry name" value="HBS1_C_III"/>
    <property type="match status" value="1"/>
</dbReference>
<dbReference type="PANTHER" id="PTHR23115">
    <property type="entry name" value="TRANSLATION FACTOR"/>
    <property type="match status" value="1"/>
</dbReference>
<feature type="compositionally biased region" description="Acidic residues" evidence="11">
    <location>
        <begin position="59"/>
        <end position="71"/>
    </location>
</feature>
<dbReference type="PRINTS" id="PR00315">
    <property type="entry name" value="ELONGATNFCT"/>
</dbReference>
<dbReference type="FunCoup" id="A0A2R2MQ66">
    <property type="interactions" value="1926"/>
</dbReference>
<dbReference type="FunFam" id="2.40.30.10:FF:000020">
    <property type="entry name" value="Translation elongation factor EF-1"/>
    <property type="match status" value="1"/>
</dbReference>
<name>A0A2R2MQ66_LINAN</name>
<feature type="region of interest" description="Disordered" evidence="11">
    <location>
        <begin position="58"/>
        <end position="83"/>
    </location>
</feature>
<evidence type="ECO:0000256" key="7">
    <source>
        <dbReference type="ARBA" id="ARBA00022845"/>
    </source>
</evidence>
<dbReference type="AlphaFoldDB" id="A0A2R2MQ66"/>
<evidence type="ECO:0000256" key="1">
    <source>
        <dbReference type="ARBA" id="ARBA00004496"/>
    </source>
</evidence>
<dbReference type="SUPFAM" id="SSF52540">
    <property type="entry name" value="P-loop containing nucleoside triphosphate hydrolases"/>
    <property type="match status" value="2"/>
</dbReference>
<dbReference type="InterPro" id="IPR027417">
    <property type="entry name" value="P-loop_NTPase"/>
</dbReference>
<dbReference type="InterPro" id="IPR037189">
    <property type="entry name" value="HBS1-like_N_sf"/>
</dbReference>
<keyword evidence="13" id="KW-1185">Reference proteome</keyword>
<dbReference type="GO" id="GO:0005525">
    <property type="term" value="F:GTP binding"/>
    <property type="evidence" value="ECO:0007669"/>
    <property type="project" value="UniProtKB-KW"/>
</dbReference>
<dbReference type="InterPro" id="IPR004161">
    <property type="entry name" value="EFTu-like_2"/>
</dbReference>
<dbReference type="PROSITE" id="PS51722">
    <property type="entry name" value="G_TR_2"/>
    <property type="match status" value="2"/>
</dbReference>
<keyword evidence="6" id="KW-0378">Hydrolase</keyword>
<keyword evidence="5" id="KW-0547">Nucleotide-binding</keyword>
<evidence type="ECO:0000256" key="11">
    <source>
        <dbReference type="SAM" id="MobiDB-lite"/>
    </source>
</evidence>
<dbReference type="GeneID" id="106168768"/>
<dbReference type="InterPro" id="IPR009000">
    <property type="entry name" value="Transl_B-barrel_sf"/>
</dbReference>
<keyword evidence="3" id="KW-0963">Cytoplasm</keyword>
<keyword evidence="8" id="KW-0648">Protein biosynthesis</keyword>
<organism evidence="13 14">
    <name type="scientific">Lingula anatina</name>
    <name type="common">Brachiopod</name>
    <name type="synonym">Lingula unguis</name>
    <dbReference type="NCBI Taxonomy" id="7574"/>
    <lineage>
        <taxon>Eukaryota</taxon>
        <taxon>Metazoa</taxon>
        <taxon>Spiralia</taxon>
        <taxon>Lophotrochozoa</taxon>
        <taxon>Brachiopoda</taxon>
        <taxon>Linguliformea</taxon>
        <taxon>Lingulata</taxon>
        <taxon>Lingulida</taxon>
        <taxon>Linguloidea</taxon>
        <taxon>Lingulidae</taxon>
        <taxon>Lingula</taxon>
    </lineage>
</organism>
<dbReference type="Pfam" id="PF08938">
    <property type="entry name" value="HBS1_N"/>
    <property type="match status" value="1"/>
</dbReference>
<protein>
    <submittedName>
        <fullName evidence="14">HBS1-like protein</fullName>
    </submittedName>
</protein>
<evidence type="ECO:0000256" key="4">
    <source>
        <dbReference type="ARBA" id="ARBA00022553"/>
    </source>
</evidence>
<dbReference type="Pfam" id="PF03144">
    <property type="entry name" value="GTP_EFTU_D2"/>
    <property type="match status" value="1"/>
</dbReference>
<dbReference type="InterPro" id="IPR050100">
    <property type="entry name" value="TRAFAC_GTPase_members"/>
</dbReference>
<dbReference type="Gene3D" id="3.40.50.300">
    <property type="entry name" value="P-loop containing nucleotide triphosphate hydrolases"/>
    <property type="match status" value="2"/>
</dbReference>
<evidence type="ECO:0000256" key="5">
    <source>
        <dbReference type="ARBA" id="ARBA00022741"/>
    </source>
</evidence>
<dbReference type="InterPro" id="IPR000795">
    <property type="entry name" value="T_Tr_GTP-bd_dom"/>
</dbReference>
<dbReference type="Gene3D" id="2.40.30.10">
    <property type="entry name" value="Translation factors"/>
    <property type="match status" value="2"/>
</dbReference>
<reference evidence="14" key="1">
    <citation type="submission" date="2025-08" db="UniProtKB">
        <authorList>
            <consortium name="RefSeq"/>
        </authorList>
    </citation>
    <scope>IDENTIFICATION</scope>
    <source>
        <tissue evidence="14">Gonads</tissue>
    </source>
</reference>
<dbReference type="KEGG" id="lak:106168768"/>
<keyword evidence="9" id="KW-0342">GTP-binding</keyword>
<evidence type="ECO:0000256" key="3">
    <source>
        <dbReference type="ARBA" id="ARBA00022490"/>
    </source>
</evidence>
<dbReference type="CDD" id="cd16267">
    <property type="entry name" value="HBS1-like_II"/>
    <property type="match status" value="1"/>
</dbReference>
<dbReference type="SUPFAM" id="SSF50447">
    <property type="entry name" value="Translation proteins"/>
    <property type="match status" value="1"/>
</dbReference>
<evidence type="ECO:0000313" key="14">
    <source>
        <dbReference type="RefSeq" id="XP_023932313.1"/>
    </source>
</evidence>
<dbReference type="GO" id="GO:0003924">
    <property type="term" value="F:GTPase activity"/>
    <property type="evidence" value="ECO:0007669"/>
    <property type="project" value="InterPro"/>
</dbReference>
<accession>A0A2R2MQ66</accession>
<dbReference type="InterPro" id="IPR054696">
    <property type="entry name" value="GTP-eEF1A_C"/>
</dbReference>
<dbReference type="Pfam" id="PF22594">
    <property type="entry name" value="GTP-eEF1A_C"/>
    <property type="match status" value="1"/>
</dbReference>
<keyword evidence="7" id="KW-0810">Translation regulation</keyword>
<evidence type="ECO:0000256" key="6">
    <source>
        <dbReference type="ARBA" id="ARBA00022801"/>
    </source>
</evidence>
<dbReference type="SUPFAM" id="SSF109732">
    <property type="entry name" value="HBS1-like domain"/>
    <property type="match status" value="1"/>
</dbReference>
<dbReference type="RefSeq" id="XP_023932313.1">
    <property type="nucleotide sequence ID" value="XM_024076545.1"/>
</dbReference>
<evidence type="ECO:0000313" key="13">
    <source>
        <dbReference type="Proteomes" id="UP000085678"/>
    </source>
</evidence>
<dbReference type="GO" id="GO:0006412">
    <property type="term" value="P:translation"/>
    <property type="evidence" value="ECO:0007669"/>
    <property type="project" value="UniProtKB-KW"/>
</dbReference>
<evidence type="ECO:0000256" key="2">
    <source>
        <dbReference type="ARBA" id="ARBA00007249"/>
    </source>
</evidence>
<comment type="subcellular location">
    <subcellularLocation>
        <location evidence="1">Cytoplasm</location>
    </subcellularLocation>
</comment>
<dbReference type="GO" id="GO:0006417">
    <property type="term" value="P:regulation of translation"/>
    <property type="evidence" value="ECO:0007669"/>
    <property type="project" value="UniProtKB-KW"/>
</dbReference>
<gene>
    <name evidence="14" type="primary">LOC106168768</name>
</gene>
<evidence type="ECO:0000256" key="9">
    <source>
        <dbReference type="ARBA" id="ARBA00023134"/>
    </source>
</evidence>
<dbReference type="Proteomes" id="UP000085678">
    <property type="component" value="Unplaced"/>
</dbReference>
<comment type="catalytic activity">
    <reaction evidence="10">
        <text>GTP + H2O = GDP + phosphate + H(+)</text>
        <dbReference type="Rhea" id="RHEA:19669"/>
        <dbReference type="ChEBI" id="CHEBI:15377"/>
        <dbReference type="ChEBI" id="CHEBI:15378"/>
        <dbReference type="ChEBI" id="CHEBI:37565"/>
        <dbReference type="ChEBI" id="CHEBI:43474"/>
        <dbReference type="ChEBI" id="CHEBI:58189"/>
    </reaction>
    <physiologicalReaction direction="left-to-right" evidence="10">
        <dbReference type="Rhea" id="RHEA:19670"/>
    </physiologicalReaction>
</comment>
<dbReference type="InterPro" id="IPR009001">
    <property type="entry name" value="Transl_elong_EF1A/Init_IF2_C"/>
</dbReference>